<feature type="repeat" description="ANK" evidence="3">
    <location>
        <begin position="350"/>
        <end position="382"/>
    </location>
</feature>
<feature type="repeat" description="ANK" evidence="3">
    <location>
        <begin position="383"/>
        <end position="415"/>
    </location>
</feature>
<gene>
    <name evidence="4" type="ORF">ACHHYP_03504</name>
</gene>
<reference evidence="4 5" key="1">
    <citation type="journal article" date="2014" name="Genome Biol. Evol.">
        <title>The secreted proteins of Achlya hypogyna and Thraustotheca clavata identify the ancestral oomycete secretome and reveal gene acquisitions by horizontal gene transfer.</title>
        <authorList>
            <person name="Misner I."/>
            <person name="Blouin N."/>
            <person name="Leonard G."/>
            <person name="Richards T.A."/>
            <person name="Lane C.E."/>
        </authorList>
    </citation>
    <scope>NUCLEOTIDE SEQUENCE [LARGE SCALE GENOMIC DNA]</scope>
    <source>
        <strain evidence="4 5">ATCC 48635</strain>
    </source>
</reference>
<keyword evidence="5" id="KW-1185">Reference proteome</keyword>
<dbReference type="Proteomes" id="UP000243579">
    <property type="component" value="Unassembled WGS sequence"/>
</dbReference>
<comment type="caution">
    <text evidence="4">The sequence shown here is derived from an EMBL/GenBank/DDBJ whole genome shotgun (WGS) entry which is preliminary data.</text>
</comment>
<dbReference type="InterPro" id="IPR002110">
    <property type="entry name" value="Ankyrin_rpt"/>
</dbReference>
<keyword evidence="2 3" id="KW-0040">ANK repeat</keyword>
<dbReference type="PROSITE" id="PS50088">
    <property type="entry name" value="ANK_REPEAT"/>
    <property type="match status" value="10"/>
</dbReference>
<keyword evidence="1" id="KW-0677">Repeat</keyword>
<accession>A0A1V9Z3L3</accession>
<dbReference type="InterPro" id="IPR036770">
    <property type="entry name" value="Ankyrin_rpt-contain_sf"/>
</dbReference>
<dbReference type="SUPFAM" id="SSF48403">
    <property type="entry name" value="Ankyrin repeat"/>
    <property type="match status" value="4"/>
</dbReference>
<feature type="repeat" description="ANK" evidence="3">
    <location>
        <begin position="255"/>
        <end position="291"/>
    </location>
</feature>
<feature type="repeat" description="ANK" evidence="3">
    <location>
        <begin position="27"/>
        <end position="59"/>
    </location>
</feature>
<feature type="repeat" description="ANK" evidence="3">
    <location>
        <begin position="865"/>
        <end position="897"/>
    </location>
</feature>
<protein>
    <submittedName>
        <fullName evidence="4">Ankyrin repeat protein</fullName>
    </submittedName>
</protein>
<organism evidence="4 5">
    <name type="scientific">Achlya hypogyna</name>
    <name type="common">Oomycete</name>
    <name type="synonym">Protoachlya hypogyna</name>
    <dbReference type="NCBI Taxonomy" id="1202772"/>
    <lineage>
        <taxon>Eukaryota</taxon>
        <taxon>Sar</taxon>
        <taxon>Stramenopiles</taxon>
        <taxon>Oomycota</taxon>
        <taxon>Saprolegniomycetes</taxon>
        <taxon>Saprolegniales</taxon>
        <taxon>Achlyaceae</taxon>
        <taxon>Achlya</taxon>
    </lineage>
</organism>
<dbReference type="PANTHER" id="PTHR24198:SF165">
    <property type="entry name" value="ANKYRIN REPEAT-CONTAINING PROTEIN-RELATED"/>
    <property type="match status" value="1"/>
</dbReference>
<evidence type="ECO:0000313" key="4">
    <source>
        <dbReference type="EMBL" id="OQR92585.1"/>
    </source>
</evidence>
<feature type="repeat" description="ANK" evidence="3">
    <location>
        <begin position="698"/>
        <end position="730"/>
    </location>
</feature>
<feature type="repeat" description="ANK" evidence="3">
    <location>
        <begin position="549"/>
        <end position="583"/>
    </location>
</feature>
<feature type="repeat" description="ANK" evidence="3">
    <location>
        <begin position="190"/>
        <end position="222"/>
    </location>
</feature>
<evidence type="ECO:0000256" key="3">
    <source>
        <dbReference type="PROSITE-ProRule" id="PRU00023"/>
    </source>
</evidence>
<name>A0A1V9Z3L3_ACHHY</name>
<feature type="repeat" description="ANK" evidence="3">
    <location>
        <begin position="325"/>
        <end position="350"/>
    </location>
</feature>
<proteinExistence type="predicted"/>
<dbReference type="PRINTS" id="PR01415">
    <property type="entry name" value="ANKYRIN"/>
</dbReference>
<dbReference type="STRING" id="1202772.A0A1V9Z3L3"/>
<dbReference type="Pfam" id="PF00023">
    <property type="entry name" value="Ank"/>
    <property type="match status" value="4"/>
</dbReference>
<dbReference type="PROSITE" id="PS50297">
    <property type="entry name" value="ANK_REP_REGION"/>
    <property type="match status" value="5"/>
</dbReference>
<dbReference type="Gene3D" id="1.25.40.20">
    <property type="entry name" value="Ankyrin repeat-containing domain"/>
    <property type="match status" value="10"/>
</dbReference>
<dbReference type="EMBL" id="JNBR01000452">
    <property type="protein sequence ID" value="OQR92585.1"/>
    <property type="molecule type" value="Genomic_DNA"/>
</dbReference>
<dbReference type="SMART" id="SM00248">
    <property type="entry name" value="ANK"/>
    <property type="match status" value="25"/>
</dbReference>
<dbReference type="PANTHER" id="PTHR24198">
    <property type="entry name" value="ANKYRIN REPEAT AND PROTEIN KINASE DOMAIN-CONTAINING PROTEIN"/>
    <property type="match status" value="1"/>
</dbReference>
<evidence type="ECO:0000256" key="2">
    <source>
        <dbReference type="ARBA" id="ARBA00023043"/>
    </source>
</evidence>
<evidence type="ECO:0000256" key="1">
    <source>
        <dbReference type="ARBA" id="ARBA00022737"/>
    </source>
</evidence>
<dbReference type="OrthoDB" id="194358at2759"/>
<sequence>MELIEAVKAGRSDLSALLSKVNETDEHGTTALMVAVQLDNLPAVEQLLAANCDVNRRNRDGQTALFFASSVKVAELLVAKKININSRDHQRTTAALRAIESGFEDVAIYLIERNCDVNERTKALKTMLTAAIAKSSVAILTALAKRRDLDLAAHALSTGPPMLFAAMAGDTSVASYLLGLGCDIDAQGADGTTPLMASIQNGHRALSTVLVESGCDLDIRDKTGKSAFDYALVSDPPTAITLVENGYDVRQQSKLGQTALSAALKHNQVDVAKLVVEKMISQEVDVNAKDNNGATALWPAIMATDATVVASLLAQGCDPNVEAKDGTTPLVLAIEHGKHDIVELLIQHGAGNTALLNAAAAGNKAAVLALLAYECDIDAQDADGNTPLMRALRHRHEEVAVALVERHCRTDIRNAKGESATYLALSDEHVLDLLLADTTSLDHQDEAGKTVLMVALERHAAEGIVNKLVAAASPASLALCDATHKTALFYAIEARRSAIAIKLLALGANANVQASSTGETVLMAALRHDVSLVPHLLERGADVRVPDHNGVTPLLVACAASSIPSGVVEALLAKHSDVNVHATSFHVSALSELSPSAVQEGMSPLMLALSAGRPDIAELLLAKPECDVKHCATNGQSALFLATTAPMVKTIVARGGDVNARDLHGLTPLLHSFNCADDAVALALIDLGCEVSAVGTVRGETALTRAVGSASGAVVKLLMERGCDINARDGSANGNTPLMTALENDRGDTAAQLLAHNCDATLVNDLGRSALFVATVETVATLLERGCDVNHQDKEGNTPVMHLLACNRPAVAELLIAKKCDLLRRNKRRQTALWHVASVVPYDVAVAVAKKLLHDGIDKNNEDIEGDTALIHALRHGNRDLAKLFIDERADVTKANNANETALRFVLDDPGLVKSLIEDMSEADAKRVINLRTHHDKKTLLMLALEKKLMETAKELILHQCDLQPADSEGATAVFYIIRKQAPALLDLIFEKELDCDLNAQLHDGYTPLMMAIKLELADFADRLIRHRCDVSLQNHQGGTALTMIDESGSAELLQLRGLLDTTDLFFGDTVEFRVSAGKGADEAIDIPLCFLPWANGKLVASDATSTSQPLQHVLVLPAADMLQSNNTRDAFIPARFIIKPRGEDKSVKEQKTVLKYQYPFVLEIAPETVAVTHPGSQYPYSLNAKTPGSNDVLSIQPRFLRRENNTNVPAKGEMHVCVTKPRHSSTAPVRNGDDGLAVHVVDANRLRNWCNEDWVTLPPMKRADGVVASAVCYDVAANIFGFGGRSKATTARFSLQKVDV</sequence>
<feature type="repeat" description="ANK" evidence="3">
    <location>
        <begin position="1004"/>
        <end position="1036"/>
    </location>
</feature>
<dbReference type="Pfam" id="PF12796">
    <property type="entry name" value="Ank_2"/>
    <property type="match status" value="6"/>
</dbReference>
<evidence type="ECO:0000313" key="5">
    <source>
        <dbReference type="Proteomes" id="UP000243579"/>
    </source>
</evidence>